<dbReference type="VEuPathDB" id="FungiDB:ASPSYDRAFT_36654"/>
<dbReference type="GeneID" id="63761525"/>
<dbReference type="AlphaFoldDB" id="A0A1L9T102"/>
<name>A0A1L9T102_9EURO</name>
<proteinExistence type="predicted"/>
<evidence type="ECO:0000313" key="1">
    <source>
        <dbReference type="EMBL" id="OJJ53098.1"/>
    </source>
</evidence>
<evidence type="ECO:0000313" key="2">
    <source>
        <dbReference type="Proteomes" id="UP000184356"/>
    </source>
</evidence>
<dbReference type="RefSeq" id="XP_040696904.1">
    <property type="nucleotide sequence ID" value="XM_040845452.1"/>
</dbReference>
<keyword evidence="2" id="KW-1185">Reference proteome</keyword>
<accession>A0A1L9T102</accession>
<dbReference type="EMBL" id="KV878598">
    <property type="protein sequence ID" value="OJJ53098.1"/>
    <property type="molecule type" value="Genomic_DNA"/>
</dbReference>
<organism evidence="1 2">
    <name type="scientific">Aspergillus sydowii CBS 593.65</name>
    <dbReference type="NCBI Taxonomy" id="1036612"/>
    <lineage>
        <taxon>Eukaryota</taxon>
        <taxon>Fungi</taxon>
        <taxon>Dikarya</taxon>
        <taxon>Ascomycota</taxon>
        <taxon>Pezizomycotina</taxon>
        <taxon>Eurotiomycetes</taxon>
        <taxon>Eurotiomycetidae</taxon>
        <taxon>Eurotiales</taxon>
        <taxon>Aspergillaceae</taxon>
        <taxon>Aspergillus</taxon>
        <taxon>Aspergillus subgen. Nidulantes</taxon>
    </lineage>
</organism>
<dbReference type="Proteomes" id="UP000184356">
    <property type="component" value="Unassembled WGS sequence"/>
</dbReference>
<sequence>MFHAGVDTDAVTSSGNNIGINAILRGCPAVDSKRLEVKTLLSESNDTQKSAERMDVPLFCRFLIQAQPIALTTRAVVISHKVDNSSTSTYTGYQYSFRDDCAFCTVKESDLGTLHQSSVAGTSPFRTFPTAEEQWLLATRKAGVENTSLLRFANHRSGSNVTNVQYLSFRTSVPLLDTG</sequence>
<gene>
    <name evidence="1" type="ORF">ASPSYDRAFT_36654</name>
</gene>
<protein>
    <submittedName>
        <fullName evidence="1">Uncharacterized protein</fullName>
    </submittedName>
</protein>
<reference evidence="2" key="1">
    <citation type="journal article" date="2017" name="Genome Biol.">
        <title>Comparative genomics reveals high biological diversity and specific adaptations in the industrially and medically important fungal genus Aspergillus.</title>
        <authorList>
            <person name="de Vries R.P."/>
            <person name="Riley R."/>
            <person name="Wiebenga A."/>
            <person name="Aguilar-Osorio G."/>
            <person name="Amillis S."/>
            <person name="Uchima C.A."/>
            <person name="Anderluh G."/>
            <person name="Asadollahi M."/>
            <person name="Askin M."/>
            <person name="Barry K."/>
            <person name="Battaglia E."/>
            <person name="Bayram O."/>
            <person name="Benocci T."/>
            <person name="Braus-Stromeyer S.A."/>
            <person name="Caldana C."/>
            <person name="Canovas D."/>
            <person name="Cerqueira G.C."/>
            <person name="Chen F."/>
            <person name="Chen W."/>
            <person name="Choi C."/>
            <person name="Clum A."/>
            <person name="Dos Santos R.A."/>
            <person name="Damasio A.R."/>
            <person name="Diallinas G."/>
            <person name="Emri T."/>
            <person name="Fekete E."/>
            <person name="Flipphi M."/>
            <person name="Freyberg S."/>
            <person name="Gallo A."/>
            <person name="Gournas C."/>
            <person name="Habgood R."/>
            <person name="Hainaut M."/>
            <person name="Harispe M.L."/>
            <person name="Henrissat B."/>
            <person name="Hilden K.S."/>
            <person name="Hope R."/>
            <person name="Hossain A."/>
            <person name="Karabika E."/>
            <person name="Karaffa L."/>
            <person name="Karanyi Z."/>
            <person name="Krasevec N."/>
            <person name="Kuo A."/>
            <person name="Kusch H."/>
            <person name="LaButti K."/>
            <person name="Lagendijk E.L."/>
            <person name="Lapidus A."/>
            <person name="Levasseur A."/>
            <person name="Lindquist E."/>
            <person name="Lipzen A."/>
            <person name="Logrieco A.F."/>
            <person name="MacCabe A."/>
            <person name="Maekelae M.R."/>
            <person name="Malavazi I."/>
            <person name="Melin P."/>
            <person name="Meyer V."/>
            <person name="Mielnichuk N."/>
            <person name="Miskei M."/>
            <person name="Molnar A.P."/>
            <person name="Mule G."/>
            <person name="Ngan C.Y."/>
            <person name="Orejas M."/>
            <person name="Orosz E."/>
            <person name="Ouedraogo J.P."/>
            <person name="Overkamp K.M."/>
            <person name="Park H.-S."/>
            <person name="Perrone G."/>
            <person name="Piumi F."/>
            <person name="Punt P.J."/>
            <person name="Ram A.F."/>
            <person name="Ramon A."/>
            <person name="Rauscher S."/>
            <person name="Record E."/>
            <person name="Riano-Pachon D.M."/>
            <person name="Robert V."/>
            <person name="Roehrig J."/>
            <person name="Ruller R."/>
            <person name="Salamov A."/>
            <person name="Salih N.S."/>
            <person name="Samson R.A."/>
            <person name="Sandor E."/>
            <person name="Sanguinetti M."/>
            <person name="Schuetze T."/>
            <person name="Sepcic K."/>
            <person name="Shelest E."/>
            <person name="Sherlock G."/>
            <person name="Sophianopoulou V."/>
            <person name="Squina F.M."/>
            <person name="Sun H."/>
            <person name="Susca A."/>
            <person name="Todd R.B."/>
            <person name="Tsang A."/>
            <person name="Unkles S.E."/>
            <person name="van de Wiele N."/>
            <person name="van Rossen-Uffink D."/>
            <person name="Oliveira J.V."/>
            <person name="Vesth T.C."/>
            <person name="Visser J."/>
            <person name="Yu J.-H."/>
            <person name="Zhou M."/>
            <person name="Andersen M.R."/>
            <person name="Archer D.B."/>
            <person name="Baker S.E."/>
            <person name="Benoit I."/>
            <person name="Brakhage A.A."/>
            <person name="Braus G.H."/>
            <person name="Fischer R."/>
            <person name="Frisvad J.C."/>
            <person name="Goldman G.H."/>
            <person name="Houbraken J."/>
            <person name="Oakley B."/>
            <person name="Pocsi I."/>
            <person name="Scazzocchio C."/>
            <person name="Seiboth B."/>
            <person name="vanKuyk P.A."/>
            <person name="Wortman J."/>
            <person name="Dyer P.S."/>
            <person name="Grigoriev I.V."/>
        </authorList>
    </citation>
    <scope>NUCLEOTIDE SEQUENCE [LARGE SCALE GENOMIC DNA]</scope>
    <source>
        <strain evidence="2">CBS 593.65</strain>
    </source>
</reference>